<feature type="compositionally biased region" description="Low complexity" evidence="4">
    <location>
        <begin position="403"/>
        <end position="417"/>
    </location>
</feature>
<feature type="region of interest" description="Disordered" evidence="4">
    <location>
        <begin position="126"/>
        <end position="152"/>
    </location>
</feature>
<feature type="region of interest" description="Disordered" evidence="4">
    <location>
        <begin position="1"/>
        <end position="27"/>
    </location>
</feature>
<evidence type="ECO:0000256" key="4">
    <source>
        <dbReference type="SAM" id="MobiDB-lite"/>
    </source>
</evidence>
<comment type="similarity">
    <text evidence="3">Belongs to the SAAL1 family.</text>
</comment>
<evidence type="ECO:0000256" key="2">
    <source>
        <dbReference type="ARBA" id="ARBA00023242"/>
    </source>
</evidence>
<evidence type="ECO:0000313" key="6">
    <source>
        <dbReference type="Proteomes" id="UP000747110"/>
    </source>
</evidence>
<keyword evidence="6" id="KW-1185">Reference proteome</keyword>
<comment type="caution">
    <text evidence="5">The sequence shown here is derived from an EMBL/GenBank/DDBJ whole genome shotgun (WGS) entry which is preliminary data.</text>
</comment>
<dbReference type="InterPro" id="IPR052464">
    <property type="entry name" value="Synovial_Prolif_Regulator"/>
</dbReference>
<name>A0A8J4G408_9CHLO</name>
<sequence>MALDTTGTPPGHNGAENAPAAEADPAEQTAIEEASVIHLLRVLVAEAAPHAKVSEDAMDHESPTAFQAADVNDVTCEEAGCLLWDMSASRPVARVMLRNRALEALEVVIARELLVVQAMDNLEAALPPGVGDTVTPTAGSPSPEDRQAAQRQQLRRPIQNALRILEVCLGTLANLIVTQSSAAVEVSSRSEFLALLLAPRNPDDDNPNGAVPPPGGGALYVDDARVLSELFRLFSLALRCQGFDVWLHALGSPAVLQRVMWVGAATADTQLFARFLDVLVALLHAASGSVAIVETGSGGDTTSGSEATAVAAEPNGALQPGTGRAYCRVLMECGLMGLLHQVLLQALRACMPAEEKYSEIGGGDGEVFVSTLDSDRHAGASPPSVVSGPAAGLRGRLASAAAAAERGSDASPAAAAEITPRSDGSGRFGQPGGVATSVSPARAEDAFRGVTSDGGDGPGSASPSNDPRTAAAAAMAAVTAAAAATGPVPLSDDAVDAALRLIEELVSPNGPLVAPRNVSEFAWGRDGASAAASGSSGAEVLLQLHVEKGLRPELLQLLLGLLRYQYDNMQVVEGLLVVLVDLGSAVPGAVAASPPETAAAVAARLVELLQDSCFSPADGTPSSIIQLQQGAWYLLAATLRGALLAVAAVAAAVDTVEPASAVEALKRTAREMEPAGRNMHMRAGPPSGTAAMAGWRANWPSLERSLSALPALPRPDGCLGYARACCVAGMRLLDELWAPQLAAAATGDDGSGDGASSGEQGRTRDKRPRRLSCGRTPTEDTRSASHRARDGLPGSDNGEQLMRMGAQLQSMLDSLGGHAS</sequence>
<dbReference type="AlphaFoldDB" id="A0A8J4G408"/>
<feature type="compositionally biased region" description="Low complexity" evidence="4">
    <location>
        <begin position="9"/>
        <end position="27"/>
    </location>
</feature>
<dbReference type="EMBL" id="BNCP01000006">
    <property type="protein sequence ID" value="GIL74747.1"/>
    <property type="molecule type" value="Genomic_DNA"/>
</dbReference>
<reference evidence="5" key="1">
    <citation type="journal article" date="2021" name="Proc. Natl. Acad. Sci. U.S.A.">
        <title>Three genomes in the algal genus Volvox reveal the fate of a haploid sex-determining region after a transition to homothallism.</title>
        <authorList>
            <person name="Yamamoto K."/>
            <person name="Hamaji T."/>
            <person name="Kawai-Toyooka H."/>
            <person name="Matsuzaki R."/>
            <person name="Takahashi F."/>
            <person name="Nishimura Y."/>
            <person name="Kawachi M."/>
            <person name="Noguchi H."/>
            <person name="Minakuchi Y."/>
            <person name="Umen J.G."/>
            <person name="Toyoda A."/>
            <person name="Nozaki H."/>
        </authorList>
    </citation>
    <scope>NUCLEOTIDE SEQUENCE</scope>
    <source>
        <strain evidence="5">NIES-3786</strain>
    </source>
</reference>
<dbReference type="Proteomes" id="UP000747110">
    <property type="component" value="Unassembled WGS sequence"/>
</dbReference>
<dbReference type="OrthoDB" id="541304at2759"/>
<feature type="region of interest" description="Disordered" evidence="4">
    <location>
        <begin position="744"/>
        <end position="820"/>
    </location>
</feature>
<evidence type="ECO:0000256" key="1">
    <source>
        <dbReference type="ARBA" id="ARBA00004123"/>
    </source>
</evidence>
<proteinExistence type="inferred from homology"/>
<dbReference type="PANTHER" id="PTHR23424">
    <property type="entry name" value="SERUM AMYLOID A"/>
    <property type="match status" value="1"/>
</dbReference>
<keyword evidence="2" id="KW-0539">Nucleus</keyword>
<dbReference type="GO" id="GO:0005634">
    <property type="term" value="C:nucleus"/>
    <property type="evidence" value="ECO:0007669"/>
    <property type="project" value="UniProtKB-SubCell"/>
</dbReference>
<comment type="subcellular location">
    <subcellularLocation>
        <location evidence="1">Nucleus</location>
    </subcellularLocation>
</comment>
<evidence type="ECO:0000256" key="3">
    <source>
        <dbReference type="ARBA" id="ARBA00038401"/>
    </source>
</evidence>
<organism evidence="5 6">
    <name type="scientific">Volvox reticuliferus</name>
    <dbReference type="NCBI Taxonomy" id="1737510"/>
    <lineage>
        <taxon>Eukaryota</taxon>
        <taxon>Viridiplantae</taxon>
        <taxon>Chlorophyta</taxon>
        <taxon>core chlorophytes</taxon>
        <taxon>Chlorophyceae</taxon>
        <taxon>CS clade</taxon>
        <taxon>Chlamydomonadales</taxon>
        <taxon>Volvocaceae</taxon>
        <taxon>Volvox</taxon>
    </lineage>
</organism>
<protein>
    <submittedName>
        <fullName evidence="5">Uncharacterized protein</fullName>
    </submittedName>
</protein>
<accession>A0A8J4G408</accession>
<feature type="compositionally biased region" description="Low complexity" evidence="4">
    <location>
        <begin position="459"/>
        <end position="468"/>
    </location>
</feature>
<dbReference type="PANTHER" id="PTHR23424:SF23">
    <property type="entry name" value="PROTEIN SAAL1"/>
    <property type="match status" value="1"/>
</dbReference>
<gene>
    <name evidence="5" type="ORF">Vretifemale_4679</name>
</gene>
<evidence type="ECO:0000313" key="5">
    <source>
        <dbReference type="EMBL" id="GIL74747.1"/>
    </source>
</evidence>
<feature type="compositionally biased region" description="Low complexity" evidence="4">
    <location>
        <begin position="744"/>
        <end position="758"/>
    </location>
</feature>
<feature type="region of interest" description="Disordered" evidence="4">
    <location>
        <begin position="403"/>
        <end position="468"/>
    </location>
</feature>
<feature type="compositionally biased region" description="Basic and acidic residues" evidence="4">
    <location>
        <begin position="777"/>
        <end position="790"/>
    </location>
</feature>